<name>A0A177WA26_BATDL</name>
<evidence type="ECO:0000313" key="2">
    <source>
        <dbReference type="EMBL" id="OAJ36572.1"/>
    </source>
</evidence>
<dbReference type="AlphaFoldDB" id="A0A177WA26"/>
<evidence type="ECO:0000256" key="1">
    <source>
        <dbReference type="SAM" id="MobiDB-lite"/>
    </source>
</evidence>
<feature type="compositionally biased region" description="Basic and acidic residues" evidence="1">
    <location>
        <begin position="209"/>
        <end position="237"/>
    </location>
</feature>
<protein>
    <submittedName>
        <fullName evidence="2">Uncharacterized protein</fullName>
    </submittedName>
</protein>
<evidence type="ECO:0000313" key="3">
    <source>
        <dbReference type="Proteomes" id="UP000077115"/>
    </source>
</evidence>
<gene>
    <name evidence="2" type="ORF">BDEG_20735</name>
</gene>
<feature type="region of interest" description="Disordered" evidence="1">
    <location>
        <begin position="206"/>
        <end position="237"/>
    </location>
</feature>
<organism evidence="2 3">
    <name type="scientific">Batrachochytrium dendrobatidis (strain JEL423)</name>
    <dbReference type="NCBI Taxonomy" id="403673"/>
    <lineage>
        <taxon>Eukaryota</taxon>
        <taxon>Fungi</taxon>
        <taxon>Fungi incertae sedis</taxon>
        <taxon>Chytridiomycota</taxon>
        <taxon>Chytridiomycota incertae sedis</taxon>
        <taxon>Chytridiomycetes</taxon>
        <taxon>Rhizophydiales</taxon>
        <taxon>Rhizophydiales incertae sedis</taxon>
        <taxon>Batrachochytrium</taxon>
    </lineage>
</organism>
<dbReference type="VEuPathDB" id="FungiDB:BDEG_20735"/>
<dbReference type="EMBL" id="DS022300">
    <property type="protein sequence ID" value="OAJ36572.1"/>
    <property type="molecule type" value="Genomic_DNA"/>
</dbReference>
<sequence length="325" mass="37727">MHAALLETHRKYTEKRLAAYNPENSVLQLDHDHKMELMKQQKQPHLVCSQLQDFQMQQLNRYVATAARLPTLACFKDNGWMPDSGKKPPQELEVILSKDQLNFDSIKRALSEQSTADKSILDSDSVQRVVLDISQSPAYDTNSPGKIGDIDQDKYGKYIQFVKPQLEAERTRQDQLRLLKLDIERGSLYLQLPPRMQNLLKNGNTDRIQQQHRESLEQHRQRQQDIKPEPEKSHIMAKKVDPESTLAYFQRILRPQQQFFVQYFQMWANGHSMNLAKQFSTQVISGYPLHVANQFVQKWQEWAEKIFKAESASSSSANSTKTNSQ</sequence>
<proteinExistence type="predicted"/>
<reference evidence="2 3" key="2">
    <citation type="submission" date="2016-05" db="EMBL/GenBank/DDBJ databases">
        <title>Lineage-specific infection strategies underlie the spectrum of fungal disease in amphibians.</title>
        <authorList>
            <person name="Cuomo C.A."/>
            <person name="Farrer R.A."/>
            <person name="James T."/>
            <person name="Longcore J."/>
            <person name="Birren B."/>
        </authorList>
    </citation>
    <scope>NUCLEOTIDE SEQUENCE [LARGE SCALE GENOMIC DNA]</scope>
    <source>
        <strain evidence="2 3">JEL423</strain>
    </source>
</reference>
<accession>A0A177WA26</accession>
<dbReference type="Proteomes" id="UP000077115">
    <property type="component" value="Unassembled WGS sequence"/>
</dbReference>
<reference evidence="2 3" key="1">
    <citation type="submission" date="2006-10" db="EMBL/GenBank/DDBJ databases">
        <title>The Genome Sequence of Batrachochytrium dendrobatidis JEL423.</title>
        <authorList>
            <consortium name="The Broad Institute Genome Sequencing Platform"/>
            <person name="Birren B."/>
            <person name="Lander E."/>
            <person name="Galagan J."/>
            <person name="Cuomo C."/>
            <person name="Devon K."/>
            <person name="Jaffe D."/>
            <person name="Butler J."/>
            <person name="Alvarez P."/>
            <person name="Gnerre S."/>
            <person name="Grabherr M."/>
            <person name="Kleber M."/>
            <person name="Mauceli E."/>
            <person name="Brockman W."/>
            <person name="Young S."/>
            <person name="LaButti K."/>
            <person name="Sykes S."/>
            <person name="DeCaprio D."/>
            <person name="Crawford M."/>
            <person name="Koehrsen M."/>
            <person name="Engels R."/>
            <person name="Montgomery P."/>
            <person name="Pearson M."/>
            <person name="Howarth C."/>
            <person name="Larson L."/>
            <person name="White J."/>
            <person name="O'Leary S."/>
            <person name="Kodira C."/>
            <person name="Zeng Q."/>
            <person name="Yandava C."/>
            <person name="Alvarado L."/>
            <person name="Longcore J."/>
            <person name="James T."/>
        </authorList>
    </citation>
    <scope>NUCLEOTIDE SEQUENCE [LARGE SCALE GENOMIC DNA]</scope>
    <source>
        <strain evidence="2 3">JEL423</strain>
    </source>
</reference>